<keyword evidence="1" id="KW-0472">Membrane</keyword>
<dbReference type="EMBL" id="DXAY01000042">
    <property type="protein sequence ID" value="HIZ73984.1"/>
    <property type="molecule type" value="Genomic_DNA"/>
</dbReference>
<feature type="transmembrane region" description="Helical" evidence="1">
    <location>
        <begin position="12"/>
        <end position="36"/>
    </location>
</feature>
<evidence type="ECO:0000313" key="2">
    <source>
        <dbReference type="EMBL" id="HIZ73984.1"/>
    </source>
</evidence>
<reference evidence="2" key="2">
    <citation type="submission" date="2021-04" db="EMBL/GenBank/DDBJ databases">
        <authorList>
            <person name="Gilroy R."/>
        </authorList>
    </citation>
    <scope>NUCLEOTIDE SEQUENCE</scope>
    <source>
        <strain evidence="2">CHK196-3914</strain>
    </source>
</reference>
<proteinExistence type="predicted"/>
<name>A0A9D2G6F9_9FIRM</name>
<protein>
    <submittedName>
        <fullName evidence="2">Uncharacterized protein</fullName>
    </submittedName>
</protein>
<dbReference type="Proteomes" id="UP000824116">
    <property type="component" value="Unassembled WGS sequence"/>
</dbReference>
<dbReference type="AlphaFoldDB" id="A0A9D2G6F9"/>
<feature type="transmembrane region" description="Helical" evidence="1">
    <location>
        <begin position="70"/>
        <end position="92"/>
    </location>
</feature>
<keyword evidence="1" id="KW-0812">Transmembrane</keyword>
<evidence type="ECO:0000313" key="3">
    <source>
        <dbReference type="Proteomes" id="UP000824116"/>
    </source>
</evidence>
<reference evidence="2" key="1">
    <citation type="journal article" date="2021" name="PeerJ">
        <title>Extensive microbial diversity within the chicken gut microbiome revealed by metagenomics and culture.</title>
        <authorList>
            <person name="Gilroy R."/>
            <person name="Ravi A."/>
            <person name="Getino M."/>
            <person name="Pursley I."/>
            <person name="Horton D.L."/>
            <person name="Alikhan N.F."/>
            <person name="Baker D."/>
            <person name="Gharbi K."/>
            <person name="Hall N."/>
            <person name="Watson M."/>
            <person name="Adriaenssens E.M."/>
            <person name="Foster-Nyarko E."/>
            <person name="Jarju S."/>
            <person name="Secka A."/>
            <person name="Antonio M."/>
            <person name="Oren A."/>
            <person name="Chaudhuri R.R."/>
            <person name="La Ragione R."/>
            <person name="Hildebrand F."/>
            <person name="Pallen M.J."/>
        </authorList>
    </citation>
    <scope>NUCLEOTIDE SEQUENCE</scope>
    <source>
        <strain evidence="2">CHK196-3914</strain>
    </source>
</reference>
<gene>
    <name evidence="2" type="ORF">H9723_01885</name>
</gene>
<accession>A0A9D2G6F9</accession>
<evidence type="ECO:0000256" key="1">
    <source>
        <dbReference type="SAM" id="Phobius"/>
    </source>
</evidence>
<sequence>MSEFIDFLSRITVSFTFNFGDVIGLIFVLFGLWTWYLGAKLYAAYTADNAAATFEAWARTQTGKAFLKALIFPFVPLLFVIGIIAFPIIAVWKLIDRWLNRHSD</sequence>
<keyword evidence="1" id="KW-1133">Transmembrane helix</keyword>
<organism evidence="2 3">
    <name type="scientific">Candidatus Mediterraneibacter stercoravium</name>
    <dbReference type="NCBI Taxonomy" id="2838685"/>
    <lineage>
        <taxon>Bacteria</taxon>
        <taxon>Bacillati</taxon>
        <taxon>Bacillota</taxon>
        <taxon>Clostridia</taxon>
        <taxon>Lachnospirales</taxon>
        <taxon>Lachnospiraceae</taxon>
        <taxon>Mediterraneibacter</taxon>
    </lineage>
</organism>
<comment type="caution">
    <text evidence="2">The sequence shown here is derived from an EMBL/GenBank/DDBJ whole genome shotgun (WGS) entry which is preliminary data.</text>
</comment>